<evidence type="ECO:0000313" key="2">
    <source>
        <dbReference type="Proteomes" id="UP001497680"/>
    </source>
</evidence>
<evidence type="ECO:0000313" key="1">
    <source>
        <dbReference type="EMBL" id="KAI6088490.1"/>
    </source>
</evidence>
<sequence length="463" mass="49884">MIVNSDATQQAMAATELLQRAFPGRVTTTDDASEHKTELSRPWSKTCWVPAAAYVRPNTAEEVAEALKIITQTGSKFAVRTTGHNPNLGFSSTDETGIVIDLRNLDSKSVDSDGALRAGAGNTWGAVYSWLEDRKLSAMGGRDADVGLGGFLLGGGLGPFPSLHGIGADTVKNFEVVLADGTIVNANADTNVNLFRALKGGGSNFGIVTRFDIATYPLMNIQYTINAYDAADYVNILQATVQVQEAMESDPKIGLFTNVRNGFLIVGLMYADCPAKTPKAFEPFLKLTSLVNVILPTTNGTFSALVKTLGQFHPPVPQKRAVCTATTKASYDLYAEIYGAWKDEIKNLVTGVDLHFTIQPITSSCVQAGEASGGNTTGLQKVPQCWFVFTAEWETDGHDAAIEETLTAIMEQAKKLAAERELLLSYLSMTFAHSSQNVLKSYGAENVKKLRDTADEYDPKGLL</sequence>
<dbReference type="Proteomes" id="UP001497680">
    <property type="component" value="Unassembled WGS sequence"/>
</dbReference>
<gene>
    <name evidence="1" type="ORF">F4821DRAFT_90348</name>
</gene>
<comment type="caution">
    <text evidence="1">The sequence shown here is derived from an EMBL/GenBank/DDBJ whole genome shotgun (WGS) entry which is preliminary data.</text>
</comment>
<proteinExistence type="predicted"/>
<protein>
    <submittedName>
        <fullName evidence="1">Uncharacterized protein</fullName>
    </submittedName>
</protein>
<organism evidence="1 2">
    <name type="scientific">Hypoxylon rubiginosum</name>
    <dbReference type="NCBI Taxonomy" id="110542"/>
    <lineage>
        <taxon>Eukaryota</taxon>
        <taxon>Fungi</taxon>
        <taxon>Dikarya</taxon>
        <taxon>Ascomycota</taxon>
        <taxon>Pezizomycotina</taxon>
        <taxon>Sordariomycetes</taxon>
        <taxon>Xylariomycetidae</taxon>
        <taxon>Xylariales</taxon>
        <taxon>Hypoxylaceae</taxon>
        <taxon>Hypoxylon</taxon>
    </lineage>
</organism>
<dbReference type="EMBL" id="MU394301">
    <property type="protein sequence ID" value="KAI6088490.1"/>
    <property type="molecule type" value="Genomic_DNA"/>
</dbReference>
<accession>A0ACC0D7J9</accession>
<reference evidence="1 2" key="1">
    <citation type="journal article" date="2022" name="New Phytol.">
        <title>Ecological generalism drives hyperdiversity of secondary metabolite gene clusters in xylarialean endophytes.</title>
        <authorList>
            <person name="Franco M.E.E."/>
            <person name="Wisecaver J.H."/>
            <person name="Arnold A.E."/>
            <person name="Ju Y.M."/>
            <person name="Slot J.C."/>
            <person name="Ahrendt S."/>
            <person name="Moore L.P."/>
            <person name="Eastman K.E."/>
            <person name="Scott K."/>
            <person name="Konkel Z."/>
            <person name="Mondo S.J."/>
            <person name="Kuo A."/>
            <person name="Hayes R.D."/>
            <person name="Haridas S."/>
            <person name="Andreopoulos B."/>
            <person name="Riley R."/>
            <person name="LaButti K."/>
            <person name="Pangilinan J."/>
            <person name="Lipzen A."/>
            <person name="Amirebrahimi M."/>
            <person name="Yan J."/>
            <person name="Adam C."/>
            <person name="Keymanesh K."/>
            <person name="Ng V."/>
            <person name="Louie K."/>
            <person name="Northen T."/>
            <person name="Drula E."/>
            <person name="Henrissat B."/>
            <person name="Hsieh H.M."/>
            <person name="Youens-Clark K."/>
            <person name="Lutzoni F."/>
            <person name="Miadlikowska J."/>
            <person name="Eastwood D.C."/>
            <person name="Hamelin R.C."/>
            <person name="Grigoriev I.V."/>
            <person name="U'Ren J.M."/>
        </authorList>
    </citation>
    <scope>NUCLEOTIDE SEQUENCE [LARGE SCALE GENOMIC DNA]</scope>
    <source>
        <strain evidence="1 2">ER1909</strain>
    </source>
</reference>
<keyword evidence="2" id="KW-1185">Reference proteome</keyword>
<name>A0ACC0D7J9_9PEZI</name>